<evidence type="ECO:0000313" key="2">
    <source>
        <dbReference type="Proteomes" id="UP001341840"/>
    </source>
</evidence>
<dbReference type="InterPro" id="IPR032675">
    <property type="entry name" value="LRR_dom_sf"/>
</dbReference>
<dbReference type="EMBL" id="JASCZI010126149">
    <property type="protein sequence ID" value="MED6166411.1"/>
    <property type="molecule type" value="Genomic_DNA"/>
</dbReference>
<organism evidence="1 2">
    <name type="scientific">Stylosanthes scabra</name>
    <dbReference type="NCBI Taxonomy" id="79078"/>
    <lineage>
        <taxon>Eukaryota</taxon>
        <taxon>Viridiplantae</taxon>
        <taxon>Streptophyta</taxon>
        <taxon>Embryophyta</taxon>
        <taxon>Tracheophyta</taxon>
        <taxon>Spermatophyta</taxon>
        <taxon>Magnoliopsida</taxon>
        <taxon>eudicotyledons</taxon>
        <taxon>Gunneridae</taxon>
        <taxon>Pentapetalae</taxon>
        <taxon>rosids</taxon>
        <taxon>fabids</taxon>
        <taxon>Fabales</taxon>
        <taxon>Fabaceae</taxon>
        <taxon>Papilionoideae</taxon>
        <taxon>50 kb inversion clade</taxon>
        <taxon>dalbergioids sensu lato</taxon>
        <taxon>Dalbergieae</taxon>
        <taxon>Pterocarpus clade</taxon>
        <taxon>Stylosanthes</taxon>
    </lineage>
</organism>
<evidence type="ECO:0000313" key="1">
    <source>
        <dbReference type="EMBL" id="MED6166411.1"/>
    </source>
</evidence>
<dbReference type="Proteomes" id="UP001341840">
    <property type="component" value="Unassembled WGS sequence"/>
</dbReference>
<accession>A0ABU6UYK9</accession>
<proteinExistence type="predicted"/>
<gene>
    <name evidence="1" type="ORF">PIB30_108954</name>
</gene>
<dbReference type="SUPFAM" id="SSF52047">
    <property type="entry name" value="RNI-like"/>
    <property type="match status" value="1"/>
</dbReference>
<name>A0ABU6UYK9_9FABA</name>
<keyword evidence="2" id="KW-1185">Reference proteome</keyword>
<dbReference type="Gene3D" id="3.80.10.10">
    <property type="entry name" value="Ribonuclease Inhibitor"/>
    <property type="match status" value="1"/>
</dbReference>
<sequence length="212" mass="24589">MFKIVKTWKLEYLVVLDCIRLREIVAKGKEEDIKKGGELELPKLTTLNFSKLPKLKSFYPGVNGLSCPLLNELSIELCGNLELFREETVDASSGKETILFPEVVINNLKSMQIEWQHAKSSTRYRRDNLEELRLSRLKDVIYSFLHSNPNLKSLWLKDCSFQVLMPLDRPANFKSLGVVPKLKSLKLTNLIWLKEIGFEHIRSSHNERKMND</sequence>
<reference evidence="1 2" key="1">
    <citation type="journal article" date="2023" name="Plants (Basel)">
        <title>Bridging the Gap: Combining Genomics and Transcriptomics Approaches to Understand Stylosanthes scabra, an Orphan Legume from the Brazilian Caatinga.</title>
        <authorList>
            <person name="Ferreira-Neto J.R.C."/>
            <person name="da Silva M.D."/>
            <person name="Binneck E."/>
            <person name="de Melo N.F."/>
            <person name="da Silva R.H."/>
            <person name="de Melo A.L.T.M."/>
            <person name="Pandolfi V."/>
            <person name="Bustamante F.O."/>
            <person name="Brasileiro-Vidal A.C."/>
            <person name="Benko-Iseppon A.M."/>
        </authorList>
    </citation>
    <scope>NUCLEOTIDE SEQUENCE [LARGE SCALE GENOMIC DNA]</scope>
    <source>
        <tissue evidence="1">Leaves</tissue>
    </source>
</reference>
<protein>
    <submittedName>
        <fullName evidence="1">Uncharacterized protein</fullName>
    </submittedName>
</protein>
<comment type="caution">
    <text evidence="1">The sequence shown here is derived from an EMBL/GenBank/DDBJ whole genome shotgun (WGS) entry which is preliminary data.</text>
</comment>